<dbReference type="SUPFAM" id="SSF48452">
    <property type="entry name" value="TPR-like"/>
    <property type="match status" value="1"/>
</dbReference>
<evidence type="ECO:0000313" key="2">
    <source>
        <dbReference type="EMBL" id="MEN5376795.1"/>
    </source>
</evidence>
<keyword evidence="3" id="KW-1185">Reference proteome</keyword>
<organism evidence="2 3">
    <name type="scientific">Sphingobacterium kitahiroshimense</name>
    <dbReference type="NCBI Taxonomy" id="470446"/>
    <lineage>
        <taxon>Bacteria</taxon>
        <taxon>Pseudomonadati</taxon>
        <taxon>Bacteroidota</taxon>
        <taxon>Sphingobacteriia</taxon>
        <taxon>Sphingobacteriales</taxon>
        <taxon>Sphingobacteriaceae</taxon>
        <taxon>Sphingobacterium</taxon>
    </lineage>
</organism>
<comment type="caution">
    <text evidence="2">The sequence shown here is derived from an EMBL/GenBank/DDBJ whole genome shotgun (WGS) entry which is preliminary data.</text>
</comment>
<protein>
    <submittedName>
        <fullName evidence="2">DUF2911 domain-containing protein</fullName>
    </submittedName>
</protein>
<dbReference type="InterPro" id="IPR011990">
    <property type="entry name" value="TPR-like_helical_dom_sf"/>
</dbReference>
<evidence type="ECO:0000256" key="1">
    <source>
        <dbReference type="SAM" id="SignalP"/>
    </source>
</evidence>
<sequence>MKKSILTLCAATVLTFSISTTSFAQVKLPQASSTTSITQGLGIKNIALTYQRPNINGRVIFGNLVPYNEVWRTGANNLPIIKFEEEVTIEGNKVPAGTYGILTIPTKGDWTIILTKNSNQWGAYTYDKKDDLVRFNVKSTKLSNKVETFTMQFENVATNSATLSLAWENTYTKFTIKTDQTKEILANIDQAMKGDKKPYLQAAQFYLSNNLDLNKALAWANEAEKENPDAPYVRYWKAKIQLKSGDKKGAIATAQKGVEIAQKGNNAEYVKLNNQVIQEAGK</sequence>
<keyword evidence="1" id="KW-0732">Signal</keyword>
<dbReference type="EMBL" id="JBDJNQ010000002">
    <property type="protein sequence ID" value="MEN5376795.1"/>
    <property type="molecule type" value="Genomic_DNA"/>
</dbReference>
<reference evidence="2 3" key="1">
    <citation type="submission" date="2024-04" db="EMBL/GenBank/DDBJ databases">
        <title>WGS of bacteria from Torrens River.</title>
        <authorList>
            <person name="Wyrsch E.R."/>
            <person name="Drigo B."/>
        </authorList>
    </citation>
    <scope>NUCLEOTIDE SEQUENCE [LARGE SCALE GENOMIC DNA]</scope>
    <source>
        <strain evidence="2 3">TWI391</strain>
    </source>
</reference>
<accession>A0ABV0BQN4</accession>
<feature type="signal peptide" evidence="1">
    <location>
        <begin position="1"/>
        <end position="24"/>
    </location>
</feature>
<evidence type="ECO:0000313" key="3">
    <source>
        <dbReference type="Proteomes" id="UP001409291"/>
    </source>
</evidence>
<feature type="chain" id="PRO_5047300304" evidence="1">
    <location>
        <begin position="25"/>
        <end position="282"/>
    </location>
</feature>
<proteinExistence type="predicted"/>
<gene>
    <name evidence="2" type="ORF">ABE541_05945</name>
</gene>
<name>A0ABV0BQN4_9SPHI</name>
<dbReference type="Proteomes" id="UP001409291">
    <property type="component" value="Unassembled WGS sequence"/>
</dbReference>
<dbReference type="Pfam" id="PF11138">
    <property type="entry name" value="DUF2911"/>
    <property type="match status" value="1"/>
</dbReference>
<dbReference type="Gene3D" id="1.25.40.10">
    <property type="entry name" value="Tetratricopeptide repeat domain"/>
    <property type="match status" value="1"/>
</dbReference>
<dbReference type="InterPro" id="IPR021314">
    <property type="entry name" value="DUF2911"/>
</dbReference>
<dbReference type="RefSeq" id="WP_346580929.1">
    <property type="nucleotide sequence ID" value="NZ_JBDJLH010000003.1"/>
</dbReference>